<keyword evidence="1" id="KW-0472">Membrane</keyword>
<reference evidence="2 3" key="1">
    <citation type="submission" date="2024-04" db="EMBL/GenBank/DDBJ databases">
        <title>Methanococcoides sp. LMO-2.</title>
        <authorList>
            <person name="Liang L."/>
        </authorList>
    </citation>
    <scope>NUCLEOTIDE SEQUENCE [LARGE SCALE GENOMIC DNA]</scope>
    <source>
        <strain evidence="2 3">LMO-2</strain>
    </source>
</reference>
<feature type="transmembrane region" description="Helical" evidence="1">
    <location>
        <begin position="6"/>
        <end position="27"/>
    </location>
</feature>
<dbReference type="EMBL" id="JBCAUS010000002">
    <property type="protein sequence ID" value="MEL4304900.1"/>
    <property type="molecule type" value="Genomic_DNA"/>
</dbReference>
<comment type="caution">
    <text evidence="2">The sequence shown here is derived from an EMBL/GenBank/DDBJ whole genome shotgun (WGS) entry which is preliminary data.</text>
</comment>
<keyword evidence="1" id="KW-1133">Transmembrane helix</keyword>
<organism evidence="2 3">
    <name type="scientific">Methanococcoides cohabitans</name>
    <dbReference type="NCBI Taxonomy" id="3136559"/>
    <lineage>
        <taxon>Archaea</taxon>
        <taxon>Methanobacteriati</taxon>
        <taxon>Methanobacteriota</taxon>
        <taxon>Stenosarchaea group</taxon>
        <taxon>Methanomicrobia</taxon>
        <taxon>Methanosarcinales</taxon>
        <taxon>Methanosarcinaceae</taxon>
        <taxon>Methanococcoides</taxon>
    </lineage>
</organism>
<keyword evidence="1" id="KW-0812">Transmembrane</keyword>
<evidence type="ECO:0000313" key="2">
    <source>
        <dbReference type="EMBL" id="MEL4304900.1"/>
    </source>
</evidence>
<gene>
    <name evidence="2" type="ORF">WOA13_03470</name>
</gene>
<protein>
    <submittedName>
        <fullName evidence="2">Uncharacterized protein</fullName>
    </submittedName>
</protein>
<dbReference type="Proteomes" id="UP001396646">
    <property type="component" value="Unassembled WGS sequence"/>
</dbReference>
<dbReference type="RefSeq" id="WP_342126597.1">
    <property type="nucleotide sequence ID" value="NZ_JBCAUS010000002.1"/>
</dbReference>
<accession>A0ABU9KTN3</accession>
<feature type="transmembrane region" description="Helical" evidence="1">
    <location>
        <begin position="34"/>
        <end position="53"/>
    </location>
</feature>
<keyword evidence="3" id="KW-1185">Reference proteome</keyword>
<proteinExistence type="predicted"/>
<name>A0ABU9KTN3_9EURY</name>
<evidence type="ECO:0000313" key="3">
    <source>
        <dbReference type="Proteomes" id="UP001396646"/>
    </source>
</evidence>
<evidence type="ECO:0000256" key="1">
    <source>
        <dbReference type="SAM" id="Phobius"/>
    </source>
</evidence>
<sequence length="54" mass="6337">MTSSYLYPLFMGIIMFLLGLPANYFMFREIRWKYTLVMAISMAIGTFIGILLFE</sequence>